<dbReference type="AlphaFoldDB" id="A0A9P8MY59"/>
<evidence type="ECO:0000313" key="5">
    <source>
        <dbReference type="Proteomes" id="UP000824596"/>
    </source>
</evidence>
<dbReference type="GO" id="GO:0009820">
    <property type="term" value="P:alkaloid metabolic process"/>
    <property type="evidence" value="ECO:0007669"/>
    <property type="project" value="InterPro"/>
</dbReference>
<dbReference type="InterPro" id="IPR017795">
    <property type="entry name" value="ABBA_NscD-like"/>
</dbReference>
<dbReference type="Proteomes" id="UP000824596">
    <property type="component" value="Unassembled WGS sequence"/>
</dbReference>
<gene>
    <name evidence="4" type="ORF">HRG_06636</name>
</gene>
<evidence type="ECO:0000256" key="3">
    <source>
        <dbReference type="SAM" id="MobiDB-lite"/>
    </source>
</evidence>
<dbReference type="GO" id="GO:0016765">
    <property type="term" value="F:transferase activity, transferring alkyl or aryl (other than methyl) groups"/>
    <property type="evidence" value="ECO:0007669"/>
    <property type="project" value="InterPro"/>
</dbReference>
<evidence type="ECO:0000256" key="2">
    <source>
        <dbReference type="ARBA" id="ARBA00022679"/>
    </source>
</evidence>
<sequence>MATEILRPEEEALRLLGKNLRFPNDDQRLSAERPASLPPSPAATSGSIPRHLPVAGQAPLPWWSNVTTYGVPFELSWNLLHNIVRIGFEPLSHLAESGVDAFNKSAPDECLSRLASIDDTIDLARFRHFQHELVVTPDEESRLLKKPPPMSGRGQQTLAVEFQNGGISAKAYFFPGMKSLATGISPGKLILASIETLALSGLKEPVQHLCNSRPTRRRKPKR</sequence>
<name>A0A9P8MY59_9HYPO</name>
<reference evidence="4" key="1">
    <citation type="submission" date="2021-09" db="EMBL/GenBank/DDBJ databases">
        <title>A high-quality genome of the endoparasitic fungus Hirsutella rhossiliensis with a comparison of Hirsutella genomes reveals transposable elements contributing to genome size variation.</title>
        <authorList>
            <person name="Lin R."/>
            <person name="Jiao Y."/>
            <person name="Sun X."/>
            <person name="Ling J."/>
            <person name="Xie B."/>
            <person name="Cheng X."/>
        </authorList>
    </citation>
    <scope>NUCLEOTIDE SEQUENCE</scope>
    <source>
        <strain evidence="4">HR02</strain>
    </source>
</reference>
<dbReference type="Pfam" id="PF11991">
    <property type="entry name" value="Trp_DMAT"/>
    <property type="match status" value="1"/>
</dbReference>
<evidence type="ECO:0000313" key="4">
    <source>
        <dbReference type="EMBL" id="KAH0962534.1"/>
    </source>
</evidence>
<dbReference type="PANTHER" id="PTHR40627">
    <property type="entry name" value="INDOLE PRENYLTRANSFERASE TDIB-RELATED"/>
    <property type="match status" value="1"/>
</dbReference>
<dbReference type="OrthoDB" id="5392033at2759"/>
<organism evidence="4 5">
    <name type="scientific">Hirsutella rhossiliensis</name>
    <dbReference type="NCBI Taxonomy" id="111463"/>
    <lineage>
        <taxon>Eukaryota</taxon>
        <taxon>Fungi</taxon>
        <taxon>Dikarya</taxon>
        <taxon>Ascomycota</taxon>
        <taxon>Pezizomycotina</taxon>
        <taxon>Sordariomycetes</taxon>
        <taxon>Hypocreomycetidae</taxon>
        <taxon>Hypocreales</taxon>
        <taxon>Ophiocordycipitaceae</taxon>
        <taxon>Hirsutella</taxon>
    </lineage>
</organism>
<accession>A0A9P8MY59</accession>
<keyword evidence="2" id="KW-0808">Transferase</keyword>
<evidence type="ECO:0000256" key="1">
    <source>
        <dbReference type="ARBA" id="ARBA00010209"/>
    </source>
</evidence>
<dbReference type="PANTHER" id="PTHR40627:SF3">
    <property type="entry name" value="PRENYLTRANSFERASE ASQH2-RELATED"/>
    <property type="match status" value="1"/>
</dbReference>
<comment type="caution">
    <text evidence="4">The sequence shown here is derived from an EMBL/GenBank/DDBJ whole genome shotgun (WGS) entry which is preliminary data.</text>
</comment>
<dbReference type="GeneID" id="68355765"/>
<proteinExistence type="inferred from homology"/>
<feature type="region of interest" description="Disordered" evidence="3">
    <location>
        <begin position="29"/>
        <end position="50"/>
    </location>
</feature>
<protein>
    <submittedName>
        <fullName evidence="4">Tryptophan dimethylallyltransferase domain-containing protein</fullName>
    </submittedName>
</protein>
<keyword evidence="5" id="KW-1185">Reference proteome</keyword>
<comment type="similarity">
    <text evidence="1">Belongs to the tryptophan dimethylallyltransferase family.</text>
</comment>
<dbReference type="RefSeq" id="XP_044720047.1">
    <property type="nucleotide sequence ID" value="XM_044865107.1"/>
</dbReference>
<dbReference type="EMBL" id="JAIZPD010000006">
    <property type="protein sequence ID" value="KAH0962534.1"/>
    <property type="molecule type" value="Genomic_DNA"/>
</dbReference>